<accession>A0ABT3IP87</accession>
<dbReference type="Pfam" id="PF01042">
    <property type="entry name" value="Ribonuc_L-PSP"/>
    <property type="match status" value="1"/>
</dbReference>
<protein>
    <submittedName>
        <fullName evidence="2">RidA family protein</fullName>
    </submittedName>
</protein>
<proteinExistence type="inferred from homology"/>
<dbReference type="PANTHER" id="PTHR11803:SF58">
    <property type="entry name" value="PROTEIN HMF1-RELATED"/>
    <property type="match status" value="1"/>
</dbReference>
<organism evidence="2 3">
    <name type="scientific">Chitinophaga nivalis</name>
    <dbReference type="NCBI Taxonomy" id="2991709"/>
    <lineage>
        <taxon>Bacteria</taxon>
        <taxon>Pseudomonadati</taxon>
        <taxon>Bacteroidota</taxon>
        <taxon>Chitinophagia</taxon>
        <taxon>Chitinophagales</taxon>
        <taxon>Chitinophagaceae</taxon>
        <taxon>Chitinophaga</taxon>
    </lineage>
</organism>
<dbReference type="Proteomes" id="UP001207742">
    <property type="component" value="Unassembled WGS sequence"/>
</dbReference>
<evidence type="ECO:0000313" key="2">
    <source>
        <dbReference type="EMBL" id="MCW3485762.1"/>
    </source>
</evidence>
<dbReference type="RefSeq" id="WP_264732518.1">
    <property type="nucleotide sequence ID" value="NZ_JAPDNR010000001.1"/>
</dbReference>
<comment type="similarity">
    <text evidence="1">Belongs to the RutC family.</text>
</comment>
<reference evidence="2 3" key="1">
    <citation type="submission" date="2022-10" db="EMBL/GenBank/DDBJ databases">
        <title>Chitinophaga nivalis PC15 sp. nov., isolated from Pyeongchang county, South Korea.</title>
        <authorList>
            <person name="Trinh H.N."/>
        </authorList>
    </citation>
    <scope>NUCLEOTIDE SEQUENCE [LARGE SCALE GENOMIC DNA]</scope>
    <source>
        <strain evidence="2 3">PC14</strain>
    </source>
</reference>
<keyword evidence="3" id="KW-1185">Reference proteome</keyword>
<comment type="caution">
    <text evidence="2">The sequence shown here is derived from an EMBL/GenBank/DDBJ whole genome shotgun (WGS) entry which is preliminary data.</text>
</comment>
<dbReference type="EMBL" id="JAPDNS010000002">
    <property type="protein sequence ID" value="MCW3485762.1"/>
    <property type="molecule type" value="Genomic_DNA"/>
</dbReference>
<evidence type="ECO:0000256" key="1">
    <source>
        <dbReference type="ARBA" id="ARBA00010552"/>
    </source>
</evidence>
<evidence type="ECO:0000313" key="3">
    <source>
        <dbReference type="Proteomes" id="UP001207742"/>
    </source>
</evidence>
<dbReference type="CDD" id="cd00448">
    <property type="entry name" value="YjgF_YER057c_UK114_family"/>
    <property type="match status" value="1"/>
</dbReference>
<dbReference type="InterPro" id="IPR006175">
    <property type="entry name" value="YjgF/YER057c/UK114"/>
</dbReference>
<gene>
    <name evidence="2" type="ORF">OL497_17790</name>
</gene>
<dbReference type="InterPro" id="IPR035959">
    <property type="entry name" value="RutC-like_sf"/>
</dbReference>
<dbReference type="Gene3D" id="3.30.1330.40">
    <property type="entry name" value="RutC-like"/>
    <property type="match status" value="1"/>
</dbReference>
<dbReference type="SUPFAM" id="SSF55298">
    <property type="entry name" value="YjgF-like"/>
    <property type="match status" value="1"/>
</dbReference>
<name>A0ABT3IP87_9BACT</name>
<dbReference type="PANTHER" id="PTHR11803">
    <property type="entry name" value="2-IMINOBUTANOATE/2-IMINOPROPANOATE DEAMINASE RIDA"/>
    <property type="match status" value="1"/>
</dbReference>
<sequence>MIKFRNPSPAGYSQFVEIDLGQAVMVIFSGQVPLDQQGNLVGKGDMTLQLRQTFTNIKTAVEAAGGTMHDIVKLGYFLTDISQIQAVRKVRDAFINTQQPPASTAVEVSKLFREDVWVEIEATAVIPKQKRQEKK</sequence>